<organism evidence="1 2">
    <name type="scientific">Corallococcus caeni</name>
    <dbReference type="NCBI Taxonomy" id="3082388"/>
    <lineage>
        <taxon>Bacteria</taxon>
        <taxon>Pseudomonadati</taxon>
        <taxon>Myxococcota</taxon>
        <taxon>Myxococcia</taxon>
        <taxon>Myxococcales</taxon>
        <taxon>Cystobacterineae</taxon>
        <taxon>Myxococcaceae</taxon>
        <taxon>Corallococcus</taxon>
    </lineage>
</organism>
<name>A0ABQ6QQZ3_9BACT</name>
<sequence length="53" mass="6101">MGERAAVRMAVRHRDTLVNVKYEEMGKALKGDFTPKATLLYLFKELLEDLFGK</sequence>
<gene>
    <name evidence="1" type="ORF">ASNO1_26960</name>
</gene>
<dbReference type="Proteomes" id="UP001342631">
    <property type="component" value="Unassembled WGS sequence"/>
</dbReference>
<proteinExistence type="predicted"/>
<evidence type="ECO:0000313" key="1">
    <source>
        <dbReference type="EMBL" id="GMU06443.1"/>
    </source>
</evidence>
<dbReference type="EMBL" id="BTTX01000002">
    <property type="protein sequence ID" value="GMU06443.1"/>
    <property type="molecule type" value="Genomic_DNA"/>
</dbReference>
<evidence type="ECO:0000313" key="2">
    <source>
        <dbReference type="Proteomes" id="UP001342631"/>
    </source>
</evidence>
<reference evidence="1 2" key="1">
    <citation type="journal article" date="2024" name="Arch. Microbiol.">
        <title>Corallococcus caeni sp. nov., a novel myxobacterium isolated from activated sludge.</title>
        <authorList>
            <person name="Tomita S."/>
            <person name="Nakai R."/>
            <person name="Kuroda K."/>
            <person name="Kurashita H."/>
            <person name="Hatamoto M."/>
            <person name="Yamaguchi T."/>
            <person name="Narihiro T."/>
        </authorList>
    </citation>
    <scope>NUCLEOTIDE SEQUENCE [LARGE SCALE GENOMIC DNA]</scope>
    <source>
        <strain evidence="1 2">NO1</strain>
    </source>
</reference>
<protein>
    <submittedName>
        <fullName evidence="1">Uncharacterized protein</fullName>
    </submittedName>
</protein>
<keyword evidence="2" id="KW-1185">Reference proteome</keyword>
<accession>A0ABQ6QQZ3</accession>
<comment type="caution">
    <text evidence="1">The sequence shown here is derived from an EMBL/GenBank/DDBJ whole genome shotgun (WGS) entry which is preliminary data.</text>
</comment>